<dbReference type="CDD" id="cd07341">
    <property type="entry name" value="M56_BlaR1_MecR1_like"/>
    <property type="match status" value="1"/>
</dbReference>
<organism evidence="3 4">
    <name type="scientific">Psychroserpens luteus</name>
    <dbReference type="NCBI Taxonomy" id="1434066"/>
    <lineage>
        <taxon>Bacteria</taxon>
        <taxon>Pseudomonadati</taxon>
        <taxon>Bacteroidota</taxon>
        <taxon>Flavobacteriia</taxon>
        <taxon>Flavobacteriales</taxon>
        <taxon>Flavobacteriaceae</taxon>
        <taxon>Psychroserpens</taxon>
    </lineage>
</organism>
<feature type="domain" description="Peptidase M56" evidence="2">
    <location>
        <begin position="148"/>
        <end position="251"/>
    </location>
</feature>
<dbReference type="EMBL" id="JBHUOS010000001">
    <property type="protein sequence ID" value="MFD2914900.1"/>
    <property type="molecule type" value="Genomic_DNA"/>
</dbReference>
<keyword evidence="1" id="KW-0472">Membrane</keyword>
<dbReference type="InterPro" id="IPR052173">
    <property type="entry name" value="Beta-lactam_resp_regulator"/>
</dbReference>
<feature type="transmembrane region" description="Helical" evidence="1">
    <location>
        <begin position="6"/>
        <end position="22"/>
    </location>
</feature>
<evidence type="ECO:0000256" key="1">
    <source>
        <dbReference type="SAM" id="Phobius"/>
    </source>
</evidence>
<dbReference type="Gene3D" id="2.170.130.10">
    <property type="entry name" value="TonB-dependent receptor, plug domain"/>
    <property type="match status" value="2"/>
</dbReference>
<sequence>MDYILKASAVLFIFYACYQLFLQKETFFQANRWFLLSGLIISCVIPLVVIPVYIEYTVTNNSNFLINYDNLTPTQTIIEEPFDYMQLIIWTYFAGILFFFGKLIVDFLSLRKVINSSKTISLGSFKLLETTRNITPFSFFDRIVYNPKQFEKDELTHIINHEKAHTQQWHSIDTIISQLACVLFWFNPIVWLYKKALQQNLEFIADQKAQHISPCEKSYQTVLLKTSVQNHQLAITNNFYTSLIKKRIVMLHKSKSSKINQFKSALVLPLLAFFMMSFNTEDIYVEIPLNEEPVMELIQTEDIEQIFTKDMSDADLVLIKKKLEDKGVSFDYSGVKRDKNGDITAIRTKFEYNGNSGTYNVNSDKTMEPFIFKSSEDSFVVGTFTDRNPKIYKTHKGQTKIQSTGSSNSRLIEADSIFFTKQSNHLTKEGDSIFINRNSKIQTWISNDGKKTTINASENGNANVFVSKSEDPLIIIDGKIAKKSTLKNLDTNNIKSMNVLKDKSAIEAYGDKGKNGVIVLKTKSKNPWAISGDVQVQTFEIDETTDSTTYKIFSVDKNDKKTYEFVSKKSSEEKPLYILDDKIISQKEFQLIDANNIKSMNVIKDENAIKIYGEKGKNGVIIIKSKIYAFVNGSDKALEVEVEDNNPWKIKTAVTTVIYEDDNGKVTAEYILTKNSSDSFLEKQKRELIKHGIEAKFTKVKRNKAGEITSIKIALDDNDGRKSSASWKEKNQAIPDIVMGKSSDDKLYVRAIGN</sequence>
<dbReference type="InterPro" id="IPR008756">
    <property type="entry name" value="Peptidase_M56"/>
</dbReference>
<dbReference type="RefSeq" id="WP_194507431.1">
    <property type="nucleotide sequence ID" value="NZ_JADILU010000003.1"/>
</dbReference>
<dbReference type="PANTHER" id="PTHR34978:SF3">
    <property type="entry name" value="SLR0241 PROTEIN"/>
    <property type="match status" value="1"/>
</dbReference>
<name>A0ABW5ZR28_9FLAO</name>
<keyword evidence="1" id="KW-1133">Transmembrane helix</keyword>
<feature type="transmembrane region" description="Helical" evidence="1">
    <location>
        <begin position="34"/>
        <end position="54"/>
    </location>
</feature>
<accession>A0ABW5ZR28</accession>
<keyword evidence="1" id="KW-0812">Transmembrane</keyword>
<dbReference type="InterPro" id="IPR037066">
    <property type="entry name" value="Plug_dom_sf"/>
</dbReference>
<comment type="caution">
    <text evidence="3">The sequence shown here is derived from an EMBL/GenBank/DDBJ whole genome shotgun (WGS) entry which is preliminary data.</text>
</comment>
<dbReference type="PROSITE" id="PS51257">
    <property type="entry name" value="PROKAR_LIPOPROTEIN"/>
    <property type="match status" value="1"/>
</dbReference>
<reference evidence="4" key="1">
    <citation type="journal article" date="2019" name="Int. J. Syst. Evol. Microbiol.">
        <title>The Global Catalogue of Microorganisms (GCM) 10K type strain sequencing project: providing services to taxonomists for standard genome sequencing and annotation.</title>
        <authorList>
            <consortium name="The Broad Institute Genomics Platform"/>
            <consortium name="The Broad Institute Genome Sequencing Center for Infectious Disease"/>
            <person name="Wu L."/>
            <person name="Ma J."/>
        </authorList>
    </citation>
    <scope>NUCLEOTIDE SEQUENCE [LARGE SCALE GENOMIC DNA]</scope>
    <source>
        <strain evidence="4">KCTC 32514</strain>
    </source>
</reference>
<protein>
    <submittedName>
        <fullName evidence="3">M56 family metallopeptidase</fullName>
    </submittedName>
</protein>
<proteinExistence type="predicted"/>
<keyword evidence="4" id="KW-1185">Reference proteome</keyword>
<feature type="transmembrane region" description="Helical" evidence="1">
    <location>
        <begin position="87"/>
        <end position="108"/>
    </location>
</feature>
<evidence type="ECO:0000313" key="3">
    <source>
        <dbReference type="EMBL" id="MFD2914900.1"/>
    </source>
</evidence>
<dbReference type="PANTHER" id="PTHR34978">
    <property type="entry name" value="POSSIBLE SENSOR-TRANSDUCER PROTEIN BLAR"/>
    <property type="match status" value="1"/>
</dbReference>
<evidence type="ECO:0000259" key="2">
    <source>
        <dbReference type="Pfam" id="PF05569"/>
    </source>
</evidence>
<dbReference type="Pfam" id="PF05569">
    <property type="entry name" value="Peptidase_M56"/>
    <property type="match status" value="1"/>
</dbReference>
<dbReference type="Proteomes" id="UP001597548">
    <property type="component" value="Unassembled WGS sequence"/>
</dbReference>
<evidence type="ECO:0000313" key="4">
    <source>
        <dbReference type="Proteomes" id="UP001597548"/>
    </source>
</evidence>
<gene>
    <name evidence="3" type="ORF">ACFS29_04555</name>
</gene>